<evidence type="ECO:0000313" key="2">
    <source>
        <dbReference type="EMBL" id="CAL1296323.1"/>
    </source>
</evidence>
<sequence>MENDSYCYTAKWQIENIRFWWLKEEKFPEALCSPAFNISHDPGFTFALKLNSSSSFGEYYIGLGLQKTDPDIFNHSFNFELSFLANDETPLESQRFRYELFKENIILRVKRNDVFQEKREVFLPHDDMTVSCKIWFDEPFPKSEQCFARTRIGINKLLFHGTLKAFSSLEPGNKRSVTVKSALAQKLMYFVDIYLTTDREIFIEGTPRTEMPCNLFSIPPQRFKTPCVCKLSFSDSSECWIDCGQATGIWKTRKSWKFPLTVTRDKLIASKEQYLPDDSLTLQCEVTYSTGIEFQNIERIENECNFSHDVKKITSSFKNVSFNSGEELETPPTFKDELMSLYKSGVLCDTKLCTNAQTFSTHKLVLSARSPVFRATFTHDMKENMNGCVDIHDLDSDTVRRMLEFLYTDTLENLEWENAKNLYFAADKYQIMSLKHECSKFMKNNINLRNCSDVLLLSDLHNDPDLKRFTQEYILKRDKDIFASEEWSHFMEIHLQLAAETMRLKYVTK</sequence>
<dbReference type="Proteomes" id="UP001497382">
    <property type="component" value="Unassembled WGS sequence"/>
</dbReference>
<dbReference type="PANTHER" id="PTHR24413">
    <property type="entry name" value="SPECKLE-TYPE POZ PROTEIN"/>
    <property type="match status" value="1"/>
</dbReference>
<dbReference type="SMART" id="SM00225">
    <property type="entry name" value="BTB"/>
    <property type="match status" value="1"/>
</dbReference>
<organism evidence="2 3">
    <name type="scientific">Larinioides sclopetarius</name>
    <dbReference type="NCBI Taxonomy" id="280406"/>
    <lineage>
        <taxon>Eukaryota</taxon>
        <taxon>Metazoa</taxon>
        <taxon>Ecdysozoa</taxon>
        <taxon>Arthropoda</taxon>
        <taxon>Chelicerata</taxon>
        <taxon>Arachnida</taxon>
        <taxon>Araneae</taxon>
        <taxon>Araneomorphae</taxon>
        <taxon>Entelegynae</taxon>
        <taxon>Araneoidea</taxon>
        <taxon>Araneidae</taxon>
        <taxon>Larinioides</taxon>
    </lineage>
</organism>
<dbReference type="SUPFAM" id="SSF49599">
    <property type="entry name" value="TRAF domain-like"/>
    <property type="match status" value="2"/>
</dbReference>
<dbReference type="EMBL" id="CAXIEN010000394">
    <property type="protein sequence ID" value="CAL1296323.1"/>
    <property type="molecule type" value="Genomic_DNA"/>
</dbReference>
<accession>A0AAV2BJP4</accession>
<name>A0AAV2BJP4_9ARAC</name>
<dbReference type="CDD" id="cd18186">
    <property type="entry name" value="BTB_POZ_ZBTB_KLHL-like"/>
    <property type="match status" value="1"/>
</dbReference>
<dbReference type="SUPFAM" id="SSF54695">
    <property type="entry name" value="POZ domain"/>
    <property type="match status" value="1"/>
</dbReference>
<keyword evidence="3" id="KW-1185">Reference proteome</keyword>
<dbReference type="Gene3D" id="3.30.710.10">
    <property type="entry name" value="Potassium Channel Kv1.1, Chain A"/>
    <property type="match status" value="1"/>
</dbReference>
<evidence type="ECO:0000313" key="3">
    <source>
        <dbReference type="Proteomes" id="UP001497382"/>
    </source>
</evidence>
<dbReference type="PROSITE" id="PS50097">
    <property type="entry name" value="BTB"/>
    <property type="match status" value="1"/>
</dbReference>
<dbReference type="Gene3D" id="1.25.40.420">
    <property type="match status" value="1"/>
</dbReference>
<dbReference type="AlphaFoldDB" id="A0AAV2BJP4"/>
<reference evidence="2 3" key="1">
    <citation type="submission" date="2024-04" db="EMBL/GenBank/DDBJ databases">
        <authorList>
            <person name="Rising A."/>
            <person name="Reimegard J."/>
            <person name="Sonavane S."/>
            <person name="Akerstrom W."/>
            <person name="Nylinder S."/>
            <person name="Hedman E."/>
            <person name="Kallberg Y."/>
        </authorList>
    </citation>
    <scope>NUCLEOTIDE SEQUENCE [LARGE SCALE GENOMIC DNA]</scope>
</reference>
<dbReference type="Pfam" id="PF00651">
    <property type="entry name" value="BTB"/>
    <property type="match status" value="1"/>
</dbReference>
<protein>
    <recommendedName>
        <fullName evidence="1">BTB domain-containing protein</fullName>
    </recommendedName>
</protein>
<dbReference type="InterPro" id="IPR011333">
    <property type="entry name" value="SKP1/BTB/POZ_sf"/>
</dbReference>
<proteinExistence type="predicted"/>
<evidence type="ECO:0000259" key="1">
    <source>
        <dbReference type="PROSITE" id="PS50097"/>
    </source>
</evidence>
<feature type="domain" description="BTB" evidence="1">
    <location>
        <begin position="348"/>
        <end position="415"/>
    </location>
</feature>
<gene>
    <name evidence="2" type="ORF">LARSCL_LOCUS19739</name>
</gene>
<comment type="caution">
    <text evidence="2">The sequence shown here is derived from an EMBL/GenBank/DDBJ whole genome shotgun (WGS) entry which is preliminary data.</text>
</comment>
<dbReference type="InterPro" id="IPR000210">
    <property type="entry name" value="BTB/POZ_dom"/>
</dbReference>